<dbReference type="GO" id="GO:0003690">
    <property type="term" value="F:double-stranded DNA binding"/>
    <property type="evidence" value="ECO:0007669"/>
    <property type="project" value="InterPro"/>
</dbReference>
<dbReference type="PANTHER" id="PTHR12732:SF8">
    <property type="entry name" value="NUCLEAR MRNA EXPORT PROTEIN THP1"/>
    <property type="match status" value="1"/>
</dbReference>
<proteinExistence type="predicted"/>
<gene>
    <name evidence="1" type="ORF">BCR39DRAFT_464718</name>
</gene>
<accession>A0A1Y2BCV1</accession>
<dbReference type="STRING" id="71784.A0A1Y2BCV1"/>
<dbReference type="OrthoDB" id="5404651at2759"/>
<keyword evidence="2" id="KW-1185">Reference proteome</keyword>
<dbReference type="GO" id="GO:0000973">
    <property type="term" value="P:post-transcriptional tethering of RNA polymerase II gene DNA at nuclear periphery"/>
    <property type="evidence" value="ECO:0007669"/>
    <property type="project" value="TreeGrafter"/>
</dbReference>
<dbReference type="GO" id="GO:0006368">
    <property type="term" value="P:transcription elongation by RNA polymerase II"/>
    <property type="evidence" value="ECO:0007669"/>
    <property type="project" value="TreeGrafter"/>
</dbReference>
<protein>
    <submittedName>
        <fullName evidence="1">Uncharacterized protein</fullName>
    </submittedName>
</protein>
<dbReference type="EMBL" id="MCFC01000010">
    <property type="protein sequence ID" value="ORY32307.1"/>
    <property type="molecule type" value="Genomic_DNA"/>
</dbReference>
<dbReference type="GO" id="GO:0003723">
    <property type="term" value="F:RNA binding"/>
    <property type="evidence" value="ECO:0007669"/>
    <property type="project" value="InterPro"/>
</dbReference>
<dbReference type="PANTHER" id="PTHR12732">
    <property type="entry name" value="UNCHARACTERIZED PROTEASOME COMPONENT REGION PCI-CONTAINING"/>
    <property type="match status" value="1"/>
</dbReference>
<dbReference type="InterPro" id="IPR045114">
    <property type="entry name" value="Csn12-like"/>
</dbReference>
<sequence length="452" mass="50999">MSIISEYIKHASVVFASGNPSNLIASIPIEPSHPFWRSLKPALLNHVPSVSEIVALSSPVSPDAKENFGAFMESVLRNVSAANGDSMGEFKSLVIVLTTANKLYSQTTPDTGHLHAQMNPLILSLCKRLYMLSERAAKASPHPPRHSLSPRSIRDQTRQVVEKSMQVAQSNVQPGLWDEQQANGRALVGDGAWALANLLWRIYAERKLHTQASALGRTFENMRPTEERRLAARGHLIRLTDVCQSYYWRGRLGVVLLDARGAKYWFDKAWSICPSSAFKQRRAILVRLIPVNLLLGSLPTTTLLQTYNLPQFLPLIHAFKTGNIPAWRRELRQNRDWYRARNSWLLLFERGEILVWRNLFRRILKEYYLSNPSAPLNRCPTSVFLNGVRKTFQGSGEAEDGDITLEDIIVATASMVDHVCLPFSCLLVKVQVLMYYRASSLVSSHIQIKTSR</sequence>
<reference evidence="1 2" key="1">
    <citation type="submission" date="2016-07" db="EMBL/GenBank/DDBJ databases">
        <title>Pervasive Adenine N6-methylation of Active Genes in Fungi.</title>
        <authorList>
            <consortium name="DOE Joint Genome Institute"/>
            <person name="Mondo S.J."/>
            <person name="Dannebaum R.O."/>
            <person name="Kuo R.C."/>
            <person name="Labutti K."/>
            <person name="Haridas S."/>
            <person name="Kuo A."/>
            <person name="Salamov A."/>
            <person name="Ahrendt S.R."/>
            <person name="Lipzen A."/>
            <person name="Sullivan W."/>
            <person name="Andreopoulos W.B."/>
            <person name="Clum A."/>
            <person name="Lindquist E."/>
            <person name="Daum C."/>
            <person name="Ramamoorthy G.K."/>
            <person name="Gryganskyi A."/>
            <person name="Culley D."/>
            <person name="Magnuson J.K."/>
            <person name="James T.Y."/>
            <person name="O'Malley M.A."/>
            <person name="Stajich J.E."/>
            <person name="Spatafora J.W."/>
            <person name="Visel A."/>
            <person name="Grigoriev I.V."/>
        </authorList>
    </citation>
    <scope>NUCLEOTIDE SEQUENCE [LARGE SCALE GENOMIC DNA]</scope>
    <source>
        <strain evidence="1 2">68-887.2</strain>
    </source>
</reference>
<comment type="caution">
    <text evidence="1">The sequence shown here is derived from an EMBL/GenBank/DDBJ whole genome shotgun (WGS) entry which is preliminary data.</text>
</comment>
<dbReference type="GO" id="GO:0016973">
    <property type="term" value="P:poly(A)+ mRNA export from nucleus"/>
    <property type="evidence" value="ECO:0007669"/>
    <property type="project" value="TreeGrafter"/>
</dbReference>
<dbReference type="AlphaFoldDB" id="A0A1Y2BCV1"/>
<dbReference type="GO" id="GO:0070390">
    <property type="term" value="C:transcription export complex 2"/>
    <property type="evidence" value="ECO:0007669"/>
    <property type="project" value="TreeGrafter"/>
</dbReference>
<evidence type="ECO:0000313" key="2">
    <source>
        <dbReference type="Proteomes" id="UP000193986"/>
    </source>
</evidence>
<name>A0A1Y2BCV1_9TREE</name>
<dbReference type="InParanoid" id="A0A1Y2BCV1"/>
<dbReference type="Proteomes" id="UP000193986">
    <property type="component" value="Unassembled WGS sequence"/>
</dbReference>
<evidence type="ECO:0000313" key="1">
    <source>
        <dbReference type="EMBL" id="ORY32307.1"/>
    </source>
</evidence>
<organism evidence="1 2">
    <name type="scientific">Naematelia encephala</name>
    <dbReference type="NCBI Taxonomy" id="71784"/>
    <lineage>
        <taxon>Eukaryota</taxon>
        <taxon>Fungi</taxon>
        <taxon>Dikarya</taxon>
        <taxon>Basidiomycota</taxon>
        <taxon>Agaricomycotina</taxon>
        <taxon>Tremellomycetes</taxon>
        <taxon>Tremellales</taxon>
        <taxon>Naemateliaceae</taxon>
        <taxon>Naematelia</taxon>
    </lineage>
</organism>